<dbReference type="OrthoDB" id="9782004at2"/>
<feature type="transmembrane region" description="Helical" evidence="8">
    <location>
        <begin position="126"/>
        <end position="147"/>
    </location>
</feature>
<dbReference type="AlphaFoldDB" id="A0A194AM92"/>
<dbReference type="PANTHER" id="PTHR43357:SF4">
    <property type="entry name" value="INNER MEMBRANE ABC TRANSPORTER PERMEASE PROTEIN YDCV"/>
    <property type="match status" value="1"/>
</dbReference>
<evidence type="ECO:0000256" key="6">
    <source>
        <dbReference type="ARBA" id="ARBA00022989"/>
    </source>
</evidence>
<evidence type="ECO:0000256" key="5">
    <source>
        <dbReference type="ARBA" id="ARBA00022692"/>
    </source>
</evidence>
<protein>
    <submittedName>
        <fullName evidence="10">ABC transporter</fullName>
    </submittedName>
</protein>
<sequence>MRHVLLLAFLVIVFVLPLVVLGGYALAPRWQFPHLIPEAFDFGSLAFLYREHASLMRHMMSSVGYSLATVLVSLVMCYGPARVMARQSFAGRHLLEGFLLAPALVPPMTFAMGLHVLFIRMSLADTLLGVVLVLAVFSYPYMLRALIAGFHVVDNSYALCAANLGASPWTVFARVELPLLLPAIIAGGSVVFLVAFSEYFLVFLIGGGAVPSFTGYLFPILSSSNRSLGSVLTLVFVAVPLVFFVLIEWVVGRSFRRMGVGSM</sequence>
<feature type="transmembrane region" description="Helical" evidence="8">
    <location>
        <begin position="62"/>
        <end position="85"/>
    </location>
</feature>
<name>A0A194AM92_9BACT</name>
<comment type="similarity">
    <text evidence="8">Belongs to the binding-protein-dependent transport system permease family.</text>
</comment>
<evidence type="ECO:0000256" key="3">
    <source>
        <dbReference type="ARBA" id="ARBA00022475"/>
    </source>
</evidence>
<dbReference type="InterPro" id="IPR000515">
    <property type="entry name" value="MetI-like"/>
</dbReference>
<keyword evidence="7 8" id="KW-0472">Membrane</keyword>
<evidence type="ECO:0000256" key="8">
    <source>
        <dbReference type="RuleBase" id="RU363032"/>
    </source>
</evidence>
<evidence type="ECO:0000256" key="1">
    <source>
        <dbReference type="ARBA" id="ARBA00004429"/>
    </source>
</evidence>
<dbReference type="Proteomes" id="UP000095200">
    <property type="component" value="Unassembled WGS sequence"/>
</dbReference>
<evidence type="ECO:0000256" key="2">
    <source>
        <dbReference type="ARBA" id="ARBA00022448"/>
    </source>
</evidence>
<dbReference type="CDD" id="cd06261">
    <property type="entry name" value="TM_PBP2"/>
    <property type="match status" value="1"/>
</dbReference>
<keyword evidence="6 8" id="KW-1133">Transmembrane helix</keyword>
<dbReference type="SUPFAM" id="SSF161098">
    <property type="entry name" value="MetI-like"/>
    <property type="match status" value="1"/>
</dbReference>
<evidence type="ECO:0000256" key="7">
    <source>
        <dbReference type="ARBA" id="ARBA00023136"/>
    </source>
</evidence>
<keyword evidence="3" id="KW-1003">Cell membrane</keyword>
<dbReference type="Gene3D" id="1.10.3720.10">
    <property type="entry name" value="MetI-like"/>
    <property type="match status" value="1"/>
</dbReference>
<feature type="transmembrane region" description="Helical" evidence="8">
    <location>
        <begin position="227"/>
        <end position="251"/>
    </location>
</feature>
<keyword evidence="4" id="KW-0997">Cell inner membrane</keyword>
<feature type="transmembrane region" description="Helical" evidence="8">
    <location>
        <begin position="201"/>
        <end position="221"/>
    </location>
</feature>
<evidence type="ECO:0000256" key="4">
    <source>
        <dbReference type="ARBA" id="ARBA00022519"/>
    </source>
</evidence>
<gene>
    <name evidence="10" type="ORF">DPF_2497</name>
</gene>
<dbReference type="STRING" id="1592317.DPF_2497"/>
<evidence type="ECO:0000313" key="10">
    <source>
        <dbReference type="EMBL" id="GAU09764.1"/>
    </source>
</evidence>
<dbReference type="PROSITE" id="PS50928">
    <property type="entry name" value="ABC_TM1"/>
    <property type="match status" value="1"/>
</dbReference>
<feature type="domain" description="ABC transmembrane type-1" evidence="9">
    <location>
        <begin position="59"/>
        <end position="247"/>
    </location>
</feature>
<dbReference type="GO" id="GO:0005886">
    <property type="term" value="C:plasma membrane"/>
    <property type="evidence" value="ECO:0007669"/>
    <property type="project" value="UniProtKB-SubCell"/>
</dbReference>
<comment type="caution">
    <text evidence="10">The sequence shown here is derived from an EMBL/GenBank/DDBJ whole genome shotgun (WGS) entry which is preliminary data.</text>
</comment>
<dbReference type="PANTHER" id="PTHR43357">
    <property type="entry name" value="INNER MEMBRANE ABC TRANSPORTER PERMEASE PROTEIN YDCV"/>
    <property type="match status" value="1"/>
</dbReference>
<keyword evidence="2 8" id="KW-0813">Transport</keyword>
<proteinExistence type="inferred from homology"/>
<keyword evidence="11" id="KW-1185">Reference proteome</keyword>
<dbReference type="RefSeq" id="WP_069860006.1">
    <property type="nucleotide sequence ID" value="NZ_BDFE01000020.1"/>
</dbReference>
<organism evidence="10 11">
    <name type="scientific">Desulfoplanes formicivorans</name>
    <dbReference type="NCBI Taxonomy" id="1592317"/>
    <lineage>
        <taxon>Bacteria</taxon>
        <taxon>Pseudomonadati</taxon>
        <taxon>Thermodesulfobacteriota</taxon>
        <taxon>Desulfovibrionia</taxon>
        <taxon>Desulfovibrionales</taxon>
        <taxon>Desulfoplanaceae</taxon>
        <taxon>Desulfoplanes</taxon>
    </lineage>
</organism>
<comment type="subcellular location">
    <subcellularLocation>
        <location evidence="1">Cell inner membrane</location>
        <topology evidence="1">Multi-pass membrane protein</topology>
    </subcellularLocation>
    <subcellularLocation>
        <location evidence="8">Cell membrane</location>
        <topology evidence="8">Multi-pass membrane protein</topology>
    </subcellularLocation>
</comment>
<dbReference type="InterPro" id="IPR035906">
    <property type="entry name" value="MetI-like_sf"/>
</dbReference>
<accession>A0A194AM92</accession>
<keyword evidence="5 8" id="KW-0812">Transmembrane</keyword>
<dbReference type="Pfam" id="PF00528">
    <property type="entry name" value="BPD_transp_1"/>
    <property type="match status" value="1"/>
</dbReference>
<feature type="transmembrane region" description="Helical" evidence="8">
    <location>
        <begin position="177"/>
        <end position="196"/>
    </location>
</feature>
<evidence type="ECO:0000313" key="11">
    <source>
        <dbReference type="Proteomes" id="UP000095200"/>
    </source>
</evidence>
<dbReference type="GO" id="GO:0055085">
    <property type="term" value="P:transmembrane transport"/>
    <property type="evidence" value="ECO:0007669"/>
    <property type="project" value="InterPro"/>
</dbReference>
<reference evidence="11" key="1">
    <citation type="submission" date="2016-06" db="EMBL/GenBank/DDBJ databases">
        <title>Draft genome sequence of Desulfoplanes formicivorans strain Pf12B.</title>
        <authorList>
            <person name="Watanabe M."/>
            <person name="Kojima H."/>
            <person name="Fukui M."/>
        </authorList>
    </citation>
    <scope>NUCLEOTIDE SEQUENCE [LARGE SCALE GENOMIC DNA]</scope>
    <source>
        <strain evidence="11">Pf12B</strain>
    </source>
</reference>
<evidence type="ECO:0000259" key="9">
    <source>
        <dbReference type="PROSITE" id="PS50928"/>
    </source>
</evidence>
<feature type="transmembrane region" description="Helical" evidence="8">
    <location>
        <begin position="97"/>
        <end position="119"/>
    </location>
</feature>
<dbReference type="EMBL" id="BDFE01000020">
    <property type="protein sequence ID" value="GAU09764.1"/>
    <property type="molecule type" value="Genomic_DNA"/>
</dbReference>